<evidence type="ECO:0000256" key="1">
    <source>
        <dbReference type="SAM" id="MobiDB-lite"/>
    </source>
</evidence>
<feature type="compositionally biased region" description="Polar residues" evidence="1">
    <location>
        <begin position="1"/>
        <end position="12"/>
    </location>
</feature>
<evidence type="ECO:0000313" key="3">
    <source>
        <dbReference type="Proteomes" id="UP000494245"/>
    </source>
</evidence>
<reference evidence="2 3" key="2">
    <citation type="submission" date="2020-05" db="EMBL/GenBank/DDBJ databases">
        <title>Draft genome sequence of Desulfovibrio sp. strainFSS-1.</title>
        <authorList>
            <person name="Shimoshige H."/>
            <person name="Kobayashi H."/>
            <person name="Maekawa T."/>
        </authorList>
    </citation>
    <scope>NUCLEOTIDE SEQUENCE [LARGE SCALE GENOMIC DNA]</scope>
    <source>
        <strain evidence="2 3">SIID29052-01</strain>
    </source>
</reference>
<organism evidence="2 3">
    <name type="scientific">Fundidesulfovibrio magnetotacticus</name>
    <dbReference type="NCBI Taxonomy" id="2730080"/>
    <lineage>
        <taxon>Bacteria</taxon>
        <taxon>Pseudomonadati</taxon>
        <taxon>Thermodesulfobacteriota</taxon>
        <taxon>Desulfovibrionia</taxon>
        <taxon>Desulfovibrionales</taxon>
        <taxon>Desulfovibrionaceae</taxon>
        <taxon>Fundidesulfovibrio</taxon>
    </lineage>
</organism>
<dbReference type="InterPro" id="IPR027417">
    <property type="entry name" value="P-loop_NTPase"/>
</dbReference>
<dbReference type="EMBL" id="BLTE01000001">
    <property type="protein sequence ID" value="GFK92223.1"/>
    <property type="molecule type" value="Genomic_DNA"/>
</dbReference>
<accession>A0A6V8LHN6</accession>
<dbReference type="AlphaFoldDB" id="A0A6V8LHN6"/>
<feature type="region of interest" description="Disordered" evidence="1">
    <location>
        <begin position="1"/>
        <end position="21"/>
    </location>
</feature>
<evidence type="ECO:0008006" key="4">
    <source>
        <dbReference type="Google" id="ProtNLM"/>
    </source>
</evidence>
<proteinExistence type="predicted"/>
<dbReference type="Proteomes" id="UP000494245">
    <property type="component" value="Unassembled WGS sequence"/>
</dbReference>
<keyword evidence="3" id="KW-1185">Reference proteome</keyword>
<reference evidence="2 3" key="1">
    <citation type="submission" date="2020-04" db="EMBL/GenBank/DDBJ databases">
        <authorList>
            <consortium name="Desulfovibrio sp. FSS-1 genome sequencing consortium"/>
            <person name="Shimoshige H."/>
            <person name="Kobayashi H."/>
            <person name="Maekawa T."/>
        </authorList>
    </citation>
    <scope>NUCLEOTIDE SEQUENCE [LARGE SCALE GENOMIC DNA]</scope>
    <source>
        <strain evidence="2 3">SIID29052-01</strain>
    </source>
</reference>
<dbReference type="RefSeq" id="WP_173080162.1">
    <property type="nucleotide sequence ID" value="NZ_BLTE01000001.1"/>
</dbReference>
<comment type="caution">
    <text evidence="2">The sequence shown here is derived from an EMBL/GenBank/DDBJ whole genome shotgun (WGS) entry which is preliminary data.</text>
</comment>
<gene>
    <name evidence="2" type="ORF">NNJEOMEG_00045</name>
</gene>
<protein>
    <recommendedName>
        <fullName evidence="4">Terminase large subunit gp17-like C-terminal domain-containing protein</fullName>
    </recommendedName>
</protein>
<evidence type="ECO:0000313" key="2">
    <source>
        <dbReference type="EMBL" id="GFK92223.1"/>
    </source>
</evidence>
<name>A0A6V8LHN6_9BACT</name>
<dbReference type="Gene3D" id="3.30.420.240">
    <property type="match status" value="1"/>
</dbReference>
<sequence length="570" mass="64663">MARPSKQTTTDTPAKPRRRSGDEILASWREPGAQGFFNWLADVRPQILHADGRYRPVVLEPWQVEIVTDALAADAEGQFKHSIALTCMPRRHSKSTLNALIVLWLATSRENWTVSLLGNSDDHLLRVLFGLLKRIIKNTKTLAGMIAPDNILQREIRIPHLGNVIQGSPVNLVNAFGDRISTIWASDFHQADSEVFDALQGSLLDSQGTLTLLDANVDGEGGPVHSLQAMSATDPRIFSRHVEYESFEDYCQRAPAWIDREKAAQLRRTQLEHAFARDVLGKRSSARNALFPAPVIELCRCPMPHPFPADKLHELFGGRRHVVGAGLDRSKRIFGGDSTVWTVTAKVASTASDGEAEYFVLHQAVIEPNLSRFIKKCIADDHKRYKLDQVVLENYEVSDIAPWLGDQGIPYEVLSATATNQNISFIELHRIARDGRLHFSDALDRLPMEMGTFIYEELRDGNYRFGHSSQRFHDDCVYSTNWSVYATRARILNLYSLPRLVCTNKSQRRSLCFLMNGDAELLCRHECRAFHEVETMFRSFRRVRMDDEMTLPAFFNAYVRVDGPRVYQNV</sequence>
<dbReference type="Gene3D" id="3.40.50.300">
    <property type="entry name" value="P-loop containing nucleotide triphosphate hydrolases"/>
    <property type="match status" value="1"/>
</dbReference>